<feature type="compositionally biased region" description="Pro residues" evidence="1">
    <location>
        <begin position="341"/>
        <end position="353"/>
    </location>
</feature>
<feature type="compositionally biased region" description="Basic and acidic residues" evidence="1">
    <location>
        <begin position="170"/>
        <end position="189"/>
    </location>
</feature>
<evidence type="ECO:0000256" key="1">
    <source>
        <dbReference type="SAM" id="MobiDB-lite"/>
    </source>
</evidence>
<sequence>MTLFFHLRLAVSYCDLSIVSEVHSVSAPGTPHHGTAIKIKKSTTLGRTKPEMRKTTEVTVISRSPSIERKGLIKSPSTHEVKLTYAKVASSKNMDNVGPVEVVNVPARENAAILKPDNTPMEVKDLISSFEKQITNNKGPFFGGEGKKTKPEPSQPPNQASEELNQKFSSVKEELSQKMEESKSSKVEDGSEDTTAAKFLKNEMAAHEKVGEIWKEVHNIGPDKPSKPDEGAPPPPPPTPSTAQKMGFQQQQQPQPQIPGIRPRPPFPQQLGPRPPNQNPQQPMQRPPMQRPPFPQNAPQMRPPMMGPQGPRQPYPELGSGPFPVKPGPLPQREPSDIHMAPPPMVQQPPSPTSPRVNINAPPQK</sequence>
<feature type="compositionally biased region" description="Pro residues" evidence="1">
    <location>
        <begin position="285"/>
        <end position="314"/>
    </location>
</feature>
<feature type="compositionally biased region" description="Basic and acidic residues" evidence="1">
    <location>
        <begin position="200"/>
        <end position="218"/>
    </location>
</feature>
<name>A0AAW2HNQ2_9NEOP</name>
<feature type="compositionally biased region" description="Pro residues" evidence="1">
    <location>
        <begin position="262"/>
        <end position="278"/>
    </location>
</feature>
<dbReference type="EMBL" id="JARGDH010000004">
    <property type="protein sequence ID" value="KAL0271419.1"/>
    <property type="molecule type" value="Genomic_DNA"/>
</dbReference>
<feature type="compositionally biased region" description="Polar residues" evidence="1">
    <location>
        <begin position="157"/>
        <end position="169"/>
    </location>
</feature>
<organism evidence="2">
    <name type="scientific">Menopon gallinae</name>
    <name type="common">poultry shaft louse</name>
    <dbReference type="NCBI Taxonomy" id="328185"/>
    <lineage>
        <taxon>Eukaryota</taxon>
        <taxon>Metazoa</taxon>
        <taxon>Ecdysozoa</taxon>
        <taxon>Arthropoda</taxon>
        <taxon>Hexapoda</taxon>
        <taxon>Insecta</taxon>
        <taxon>Pterygota</taxon>
        <taxon>Neoptera</taxon>
        <taxon>Paraneoptera</taxon>
        <taxon>Psocodea</taxon>
        <taxon>Troctomorpha</taxon>
        <taxon>Phthiraptera</taxon>
        <taxon>Amblycera</taxon>
        <taxon>Menoponidae</taxon>
        <taxon>Menopon</taxon>
    </lineage>
</organism>
<reference evidence="2" key="1">
    <citation type="journal article" date="2024" name="Gigascience">
        <title>Chromosome-level genome of the poultry shaft louse Menopon gallinae provides insight into the host-switching and adaptive evolution of parasitic lice.</title>
        <authorList>
            <person name="Xu Y."/>
            <person name="Ma L."/>
            <person name="Liu S."/>
            <person name="Liang Y."/>
            <person name="Liu Q."/>
            <person name="He Z."/>
            <person name="Tian L."/>
            <person name="Duan Y."/>
            <person name="Cai W."/>
            <person name="Li H."/>
            <person name="Song F."/>
        </authorList>
    </citation>
    <scope>NUCLEOTIDE SEQUENCE</scope>
    <source>
        <strain evidence="2">Cailab_2023a</strain>
    </source>
</reference>
<feature type="compositionally biased region" description="Pro residues" evidence="1">
    <location>
        <begin position="231"/>
        <end position="240"/>
    </location>
</feature>
<proteinExistence type="predicted"/>
<dbReference type="AlphaFoldDB" id="A0AAW2HNQ2"/>
<feature type="region of interest" description="Disordered" evidence="1">
    <location>
        <begin position="135"/>
        <end position="365"/>
    </location>
</feature>
<gene>
    <name evidence="2" type="ORF">PYX00_008524</name>
</gene>
<protein>
    <submittedName>
        <fullName evidence="2">Uncharacterized protein</fullName>
    </submittedName>
</protein>
<feature type="compositionally biased region" description="Low complexity" evidence="1">
    <location>
        <begin position="247"/>
        <end position="261"/>
    </location>
</feature>
<accession>A0AAW2HNQ2</accession>
<comment type="caution">
    <text evidence="2">The sequence shown here is derived from an EMBL/GenBank/DDBJ whole genome shotgun (WGS) entry which is preliminary data.</text>
</comment>
<evidence type="ECO:0000313" key="2">
    <source>
        <dbReference type="EMBL" id="KAL0271419.1"/>
    </source>
</evidence>